<sequence length="69" mass="8225">MPLTTRPEPPVPPLCPDRTCHSDIHGRLWKDTTHLRDDPDAWRWYCPRCGRHWLPSRAEFDRHRTPPST</sequence>
<proteinExistence type="predicted"/>
<organism evidence="1 6">
    <name type="scientific">Streptomyces albidoflavus</name>
    <dbReference type="NCBI Taxonomy" id="1886"/>
    <lineage>
        <taxon>Bacteria</taxon>
        <taxon>Bacillati</taxon>
        <taxon>Actinomycetota</taxon>
        <taxon>Actinomycetes</taxon>
        <taxon>Kitasatosporales</taxon>
        <taxon>Streptomycetaceae</taxon>
        <taxon>Streptomyces</taxon>
        <taxon>Streptomyces albidoflavus group</taxon>
    </lineage>
</organism>
<dbReference type="EMBL" id="PKLL01000014">
    <property type="protein sequence ID" value="RZE23783.1"/>
    <property type="molecule type" value="Genomic_DNA"/>
</dbReference>
<dbReference type="Proteomes" id="UP000292095">
    <property type="component" value="Unassembled WGS sequence"/>
</dbReference>
<gene>
    <name evidence="3" type="ORF">C0Q91_13360</name>
    <name evidence="2" type="ORF">C0Q92_13435</name>
    <name evidence="1" type="ORF">ScoT_28190</name>
</gene>
<evidence type="ECO:0000313" key="1">
    <source>
        <dbReference type="EMBL" id="GHI46645.1"/>
    </source>
</evidence>
<name>A0A126Y775_9ACTN</name>
<evidence type="ECO:0000313" key="3">
    <source>
        <dbReference type="EMBL" id="RZE40782.1"/>
    </source>
</evidence>
<reference evidence="4 5" key="1">
    <citation type="submission" date="2017-12" db="EMBL/GenBank/DDBJ databases">
        <title>Population genomics insights into the ecological differentiation and adaptive evolution in streptomycetes.</title>
        <authorList>
            <person name="Li Y."/>
            <person name="Huang Y."/>
        </authorList>
    </citation>
    <scope>NUCLEOTIDE SEQUENCE [LARGE SCALE GENOMIC DNA]</scope>
    <source>
        <strain evidence="3 4">FXJ.2339</strain>
        <strain evidence="2 5">NBRC 100770</strain>
    </source>
</reference>
<evidence type="ECO:0000313" key="2">
    <source>
        <dbReference type="EMBL" id="RZE23783.1"/>
    </source>
</evidence>
<dbReference type="RefSeq" id="WP_030308247.1">
    <property type="nucleotide sequence ID" value="NZ_BNDZ01000005.1"/>
</dbReference>
<evidence type="ECO:0000313" key="4">
    <source>
        <dbReference type="Proteomes" id="UP000292095"/>
    </source>
</evidence>
<dbReference type="EMBL" id="BNDZ01000005">
    <property type="protein sequence ID" value="GHI46645.1"/>
    <property type="molecule type" value="Genomic_DNA"/>
</dbReference>
<dbReference type="GeneID" id="97268262"/>
<dbReference type="Proteomes" id="UP000292693">
    <property type="component" value="Unassembled WGS sequence"/>
</dbReference>
<accession>A0A126Y775</accession>
<protein>
    <submittedName>
        <fullName evidence="1">Uncharacterized protein</fullName>
    </submittedName>
</protein>
<dbReference type="AlphaFoldDB" id="A0A126Y775"/>
<dbReference type="EMBL" id="PKLK01000014">
    <property type="protein sequence ID" value="RZE40782.1"/>
    <property type="molecule type" value="Genomic_DNA"/>
</dbReference>
<reference evidence="1" key="2">
    <citation type="submission" date="2022-09" db="EMBL/GenBank/DDBJ databases">
        <title>Whole genome shotgun sequence of Streptomyces albidoflavus NBRC 12854.</title>
        <authorList>
            <person name="Komaki H."/>
            <person name="Tamura T."/>
        </authorList>
    </citation>
    <scope>NUCLEOTIDE SEQUENCE</scope>
    <source>
        <strain evidence="1">NBRC 12854</strain>
    </source>
</reference>
<dbReference type="Proteomes" id="UP001051844">
    <property type="component" value="Unassembled WGS sequence"/>
</dbReference>
<evidence type="ECO:0000313" key="5">
    <source>
        <dbReference type="Proteomes" id="UP000292693"/>
    </source>
</evidence>
<comment type="caution">
    <text evidence="1">The sequence shown here is derived from an EMBL/GenBank/DDBJ whole genome shotgun (WGS) entry which is preliminary data.</text>
</comment>
<evidence type="ECO:0000313" key="6">
    <source>
        <dbReference type="Proteomes" id="UP001051844"/>
    </source>
</evidence>